<evidence type="ECO:0000259" key="8">
    <source>
        <dbReference type="Pfam" id="PF01171"/>
    </source>
</evidence>
<dbReference type="InterPro" id="IPR011063">
    <property type="entry name" value="TilS/TtcA_N"/>
</dbReference>
<organism evidence="9 10">
    <name type="scientific">Enhygromyxa salina</name>
    <dbReference type="NCBI Taxonomy" id="215803"/>
    <lineage>
        <taxon>Bacteria</taxon>
        <taxon>Pseudomonadati</taxon>
        <taxon>Myxococcota</taxon>
        <taxon>Polyangia</taxon>
        <taxon>Nannocystales</taxon>
        <taxon>Nannocystaceae</taxon>
        <taxon>Enhygromyxa</taxon>
    </lineage>
</organism>
<keyword evidence="3" id="KW-0819">tRNA processing</keyword>
<sequence>MLLRQAEACGADAIVLGHTATDQAETMLMHVTRGAGLDGLAAMATHEPPWLRPLLGLSRGQTGRLCEQLGLRFVDDPTNADTDALRVWLRELVLPRLREQNPRVEFALLGLARQAGDAEDALLEWANAEVERRRVGGGWELSQFHVLPRAVRTRVLRRVCELCGVDLSTVHLRVIEAMDEAAVAVSRSRAGGPGTPNPAPRGWDLRPGCRVEIGKTGVHARQRGTKRGTANH</sequence>
<dbReference type="SUPFAM" id="SSF52402">
    <property type="entry name" value="Adenine nucleotide alpha hydrolases-like"/>
    <property type="match status" value="1"/>
</dbReference>
<dbReference type="CDD" id="cd01992">
    <property type="entry name" value="TilS_N"/>
    <property type="match status" value="1"/>
</dbReference>
<evidence type="ECO:0000313" key="10">
    <source>
        <dbReference type="Proteomes" id="UP000238823"/>
    </source>
</evidence>
<dbReference type="Pfam" id="PF01171">
    <property type="entry name" value="ATP_bind_3"/>
    <property type="match status" value="1"/>
</dbReference>
<accession>A0A2S9XZ14</accession>
<dbReference type="EC" id="6.3.4.19" evidence="1"/>
<dbReference type="Gene3D" id="3.40.50.620">
    <property type="entry name" value="HUPs"/>
    <property type="match status" value="1"/>
</dbReference>
<reference evidence="9 10" key="1">
    <citation type="submission" date="2018-03" db="EMBL/GenBank/DDBJ databases">
        <title>Draft Genome Sequences of the Obligatory Marine Myxobacteria Enhygromyxa salina SWB007.</title>
        <authorList>
            <person name="Poehlein A."/>
            <person name="Moghaddam J.A."/>
            <person name="Harms H."/>
            <person name="Alanjari M."/>
            <person name="Koenig G.M."/>
            <person name="Daniel R."/>
            <person name="Schaeberle T.F."/>
        </authorList>
    </citation>
    <scope>NUCLEOTIDE SEQUENCE [LARGE SCALE GENOMIC DNA]</scope>
    <source>
        <strain evidence="9 10">SWB007</strain>
    </source>
</reference>
<dbReference type="GO" id="GO:0005524">
    <property type="term" value="F:ATP binding"/>
    <property type="evidence" value="ECO:0007669"/>
    <property type="project" value="UniProtKB-KW"/>
</dbReference>
<evidence type="ECO:0000256" key="6">
    <source>
        <dbReference type="ARBA" id="ARBA00048539"/>
    </source>
</evidence>
<dbReference type="PANTHER" id="PTHR43033">
    <property type="entry name" value="TRNA(ILE)-LYSIDINE SYNTHASE-RELATED"/>
    <property type="match status" value="1"/>
</dbReference>
<comment type="catalytic activity">
    <reaction evidence="6">
        <text>cytidine(34) in tRNA(Ile2) + L-lysine + ATP = lysidine(34) in tRNA(Ile2) + AMP + diphosphate + H(+)</text>
        <dbReference type="Rhea" id="RHEA:43744"/>
        <dbReference type="Rhea" id="RHEA-COMP:10625"/>
        <dbReference type="Rhea" id="RHEA-COMP:10670"/>
        <dbReference type="ChEBI" id="CHEBI:15378"/>
        <dbReference type="ChEBI" id="CHEBI:30616"/>
        <dbReference type="ChEBI" id="CHEBI:32551"/>
        <dbReference type="ChEBI" id="CHEBI:33019"/>
        <dbReference type="ChEBI" id="CHEBI:82748"/>
        <dbReference type="ChEBI" id="CHEBI:83665"/>
        <dbReference type="ChEBI" id="CHEBI:456215"/>
        <dbReference type="EC" id="6.3.4.19"/>
    </reaction>
</comment>
<keyword evidence="2 9" id="KW-0436">Ligase</keyword>
<feature type="domain" description="tRNA(Ile)-lysidine/2-thiocytidine synthase N-terminal" evidence="8">
    <location>
        <begin position="4"/>
        <end position="91"/>
    </location>
</feature>
<dbReference type="InterPro" id="IPR012795">
    <property type="entry name" value="tRNA_Ile_lys_synt_N"/>
</dbReference>
<dbReference type="AlphaFoldDB" id="A0A2S9XZ14"/>
<name>A0A2S9XZ14_9BACT</name>
<dbReference type="PANTHER" id="PTHR43033:SF1">
    <property type="entry name" value="TRNA(ILE)-LYSIDINE SYNTHASE-RELATED"/>
    <property type="match status" value="1"/>
</dbReference>
<evidence type="ECO:0000256" key="2">
    <source>
        <dbReference type="ARBA" id="ARBA00022598"/>
    </source>
</evidence>
<evidence type="ECO:0000256" key="3">
    <source>
        <dbReference type="ARBA" id="ARBA00022694"/>
    </source>
</evidence>
<dbReference type="InterPro" id="IPR014729">
    <property type="entry name" value="Rossmann-like_a/b/a_fold"/>
</dbReference>
<evidence type="ECO:0000256" key="4">
    <source>
        <dbReference type="ARBA" id="ARBA00022741"/>
    </source>
</evidence>
<comment type="caution">
    <text evidence="9">The sequence shown here is derived from an EMBL/GenBank/DDBJ whole genome shotgun (WGS) entry which is preliminary data.</text>
</comment>
<protein>
    <recommendedName>
        <fullName evidence="1">tRNA(Ile)-lysidine synthetase</fullName>
        <ecNumber evidence="1">6.3.4.19</ecNumber>
    </recommendedName>
</protein>
<dbReference type="EMBL" id="PVNL01000126">
    <property type="protein sequence ID" value="PRP98102.1"/>
    <property type="molecule type" value="Genomic_DNA"/>
</dbReference>
<evidence type="ECO:0000256" key="7">
    <source>
        <dbReference type="SAM" id="MobiDB-lite"/>
    </source>
</evidence>
<evidence type="ECO:0000256" key="5">
    <source>
        <dbReference type="ARBA" id="ARBA00022840"/>
    </source>
</evidence>
<dbReference type="Proteomes" id="UP000238823">
    <property type="component" value="Unassembled WGS sequence"/>
</dbReference>
<dbReference type="GO" id="GO:0008033">
    <property type="term" value="P:tRNA processing"/>
    <property type="evidence" value="ECO:0007669"/>
    <property type="project" value="UniProtKB-KW"/>
</dbReference>
<dbReference type="GO" id="GO:0005737">
    <property type="term" value="C:cytoplasm"/>
    <property type="evidence" value="ECO:0007669"/>
    <property type="project" value="InterPro"/>
</dbReference>
<keyword evidence="5" id="KW-0067">ATP-binding</keyword>
<proteinExistence type="predicted"/>
<dbReference type="InterPro" id="IPR012094">
    <property type="entry name" value="tRNA_Ile_lys_synt"/>
</dbReference>
<feature type="region of interest" description="Disordered" evidence="7">
    <location>
        <begin position="186"/>
        <end position="206"/>
    </location>
</feature>
<gene>
    <name evidence="9" type="primary">tilS</name>
    <name evidence="9" type="ORF">ENSA7_65990</name>
</gene>
<keyword evidence="4" id="KW-0547">Nucleotide-binding</keyword>
<evidence type="ECO:0000313" key="9">
    <source>
        <dbReference type="EMBL" id="PRP98102.1"/>
    </source>
</evidence>
<dbReference type="GO" id="GO:0032267">
    <property type="term" value="F:tRNA(Ile)-lysidine synthase activity"/>
    <property type="evidence" value="ECO:0007669"/>
    <property type="project" value="UniProtKB-EC"/>
</dbReference>
<evidence type="ECO:0000256" key="1">
    <source>
        <dbReference type="ARBA" id="ARBA00013267"/>
    </source>
</evidence>